<evidence type="ECO:0000313" key="2">
    <source>
        <dbReference type="EMBL" id="VAX10374.1"/>
    </source>
</evidence>
<feature type="transmembrane region" description="Helical" evidence="1">
    <location>
        <begin position="296"/>
        <end position="317"/>
    </location>
</feature>
<protein>
    <recommendedName>
        <fullName evidence="3">DUF2157 domain-containing protein</fullName>
    </recommendedName>
</protein>
<dbReference type="AlphaFoldDB" id="A0A3B1BEQ1"/>
<feature type="transmembrane region" description="Helical" evidence="1">
    <location>
        <begin position="400"/>
        <end position="422"/>
    </location>
</feature>
<organism evidence="2">
    <name type="scientific">hydrothermal vent metagenome</name>
    <dbReference type="NCBI Taxonomy" id="652676"/>
    <lineage>
        <taxon>unclassified sequences</taxon>
        <taxon>metagenomes</taxon>
        <taxon>ecological metagenomes</taxon>
    </lineage>
</organism>
<feature type="transmembrane region" description="Helical" evidence="1">
    <location>
        <begin position="354"/>
        <end position="370"/>
    </location>
</feature>
<evidence type="ECO:0000256" key="1">
    <source>
        <dbReference type="SAM" id="Phobius"/>
    </source>
</evidence>
<feature type="transmembrane region" description="Helical" evidence="1">
    <location>
        <begin position="136"/>
        <end position="159"/>
    </location>
</feature>
<dbReference type="EMBL" id="UOFX01000071">
    <property type="protein sequence ID" value="VAX10374.1"/>
    <property type="molecule type" value="Genomic_DNA"/>
</dbReference>
<sequence length="445" mass="48737">MKAPELTLDIEEIELACTEKKGTLMQKLPTLLRIMGAGALVVAMYSFLTKGWYSGNDVFRYLLMLAHTGLLATIGLASGHWLKESKGARLLLTLALVSVPANFAILGALIFSQSGAMEFSAYPSYIAWSAQSLNSALLTTAGALLVLIPVTLIGFTALVRSFSKKMALLFLFSNAALLLPLRDPQWIGLLVSGLTLCCIYFSQKAAQQHVAAKTQEGIIALGLQMLPLAVLMGRSLWLYSLDLFLLTVLTLTCFFLLRQISLYMENDSRLRCVMDSLSLLPALATIPLLIDGLDRTGMVADELLIPLAVFAAAMLVYDISCRSKNSTLFYRHMATLIATLPTLFSLFIFGNLTAALATITVAFILLNYGYRREQRSLFGAGLLLLTCGFFQQLYELLQHFAIGGWASLVILGVIAIVSASFMESKACNLKPHLESWKSKFQGWQA</sequence>
<evidence type="ECO:0008006" key="3">
    <source>
        <dbReference type="Google" id="ProtNLM"/>
    </source>
</evidence>
<feature type="transmembrane region" description="Helical" evidence="1">
    <location>
        <begin position="272"/>
        <end position="290"/>
    </location>
</feature>
<keyword evidence="1" id="KW-0472">Membrane</keyword>
<feature type="transmembrane region" description="Helical" evidence="1">
    <location>
        <begin position="377"/>
        <end position="394"/>
    </location>
</feature>
<feature type="transmembrane region" description="Helical" evidence="1">
    <location>
        <begin position="59"/>
        <end position="78"/>
    </location>
</feature>
<feature type="transmembrane region" description="Helical" evidence="1">
    <location>
        <begin position="30"/>
        <end position="47"/>
    </location>
</feature>
<proteinExistence type="predicted"/>
<accession>A0A3B1BEQ1</accession>
<keyword evidence="1" id="KW-1133">Transmembrane helix</keyword>
<feature type="transmembrane region" description="Helical" evidence="1">
    <location>
        <begin position="243"/>
        <end position="260"/>
    </location>
</feature>
<gene>
    <name evidence="2" type="ORF">MNBD_GAMMA26-155</name>
</gene>
<feature type="transmembrane region" description="Helical" evidence="1">
    <location>
        <begin position="187"/>
        <end position="206"/>
    </location>
</feature>
<feature type="transmembrane region" description="Helical" evidence="1">
    <location>
        <begin position="329"/>
        <end position="348"/>
    </location>
</feature>
<feature type="transmembrane region" description="Helical" evidence="1">
    <location>
        <begin position="90"/>
        <end position="116"/>
    </location>
</feature>
<name>A0A3B1BEQ1_9ZZZZ</name>
<reference evidence="2" key="1">
    <citation type="submission" date="2018-06" db="EMBL/GenBank/DDBJ databases">
        <authorList>
            <person name="Zhirakovskaya E."/>
        </authorList>
    </citation>
    <scope>NUCLEOTIDE SEQUENCE</scope>
</reference>
<keyword evidence="1" id="KW-0812">Transmembrane</keyword>